<evidence type="ECO:0000256" key="1">
    <source>
        <dbReference type="ARBA" id="ARBA00001947"/>
    </source>
</evidence>
<dbReference type="Gene3D" id="3.40.390.10">
    <property type="entry name" value="Collagenase (Catalytic Domain)"/>
    <property type="match status" value="2"/>
</dbReference>
<dbReference type="InterPro" id="IPR042089">
    <property type="entry name" value="Peptidase_M13_dom_2"/>
</dbReference>
<evidence type="ECO:0000256" key="3">
    <source>
        <dbReference type="ARBA" id="ARBA00022723"/>
    </source>
</evidence>
<keyword evidence="5" id="KW-0862">Zinc</keyword>
<feature type="domain" description="Peptidase M13 C-terminal" evidence="8">
    <location>
        <begin position="565"/>
        <end position="653"/>
    </location>
</feature>
<dbReference type="SUPFAM" id="SSF55486">
    <property type="entry name" value="Metalloproteases ('zincins'), catalytic domain"/>
    <property type="match status" value="1"/>
</dbReference>
<dbReference type="InterPro" id="IPR008753">
    <property type="entry name" value="Peptidase_M13_N"/>
</dbReference>
<dbReference type="GO" id="GO:0046872">
    <property type="term" value="F:metal ion binding"/>
    <property type="evidence" value="ECO:0007669"/>
    <property type="project" value="UniProtKB-KW"/>
</dbReference>
<keyword evidence="2" id="KW-0645">Protease</keyword>
<keyword evidence="7" id="KW-0812">Transmembrane</keyword>
<dbReference type="GO" id="GO:0005886">
    <property type="term" value="C:plasma membrane"/>
    <property type="evidence" value="ECO:0000318"/>
    <property type="project" value="GO_Central"/>
</dbReference>
<evidence type="ECO:0000313" key="11">
    <source>
        <dbReference type="Proteomes" id="UP000001593"/>
    </source>
</evidence>
<dbReference type="HOGENOM" id="CLU_006187_8_0_1"/>
<proteinExistence type="predicted"/>
<organism evidence="10 11">
    <name type="scientific">Nematostella vectensis</name>
    <name type="common">Starlet sea anemone</name>
    <dbReference type="NCBI Taxonomy" id="45351"/>
    <lineage>
        <taxon>Eukaryota</taxon>
        <taxon>Metazoa</taxon>
        <taxon>Cnidaria</taxon>
        <taxon>Anthozoa</taxon>
        <taxon>Hexacorallia</taxon>
        <taxon>Actiniaria</taxon>
        <taxon>Edwardsiidae</taxon>
        <taxon>Nematostella</taxon>
    </lineage>
</organism>
<keyword evidence="11" id="KW-1185">Reference proteome</keyword>
<evidence type="ECO:0000256" key="5">
    <source>
        <dbReference type="ARBA" id="ARBA00022833"/>
    </source>
</evidence>
<dbReference type="Gene3D" id="1.10.1380.10">
    <property type="entry name" value="Neutral endopeptidase , domain2"/>
    <property type="match status" value="1"/>
</dbReference>
<keyword evidence="3" id="KW-0479">Metal-binding</keyword>
<dbReference type="CDD" id="cd08662">
    <property type="entry name" value="M13"/>
    <property type="match status" value="1"/>
</dbReference>
<dbReference type="EMBL" id="DS469774">
    <property type="protein sequence ID" value="EDO33414.1"/>
    <property type="molecule type" value="Genomic_DNA"/>
</dbReference>
<dbReference type="Proteomes" id="UP000001593">
    <property type="component" value="Unassembled WGS sequence"/>
</dbReference>
<evidence type="ECO:0000256" key="6">
    <source>
        <dbReference type="ARBA" id="ARBA00023049"/>
    </source>
</evidence>
<dbReference type="InterPro" id="IPR018497">
    <property type="entry name" value="Peptidase_M13_C"/>
</dbReference>
<dbReference type="PROSITE" id="PS51885">
    <property type="entry name" value="NEPRILYSIN"/>
    <property type="match status" value="1"/>
</dbReference>
<evidence type="ECO:0000313" key="10">
    <source>
        <dbReference type="EMBL" id="EDO33414.1"/>
    </source>
</evidence>
<dbReference type="GO" id="GO:0016485">
    <property type="term" value="P:protein processing"/>
    <property type="evidence" value="ECO:0000318"/>
    <property type="project" value="GO_Central"/>
</dbReference>
<keyword evidence="7" id="KW-0472">Membrane</keyword>
<gene>
    <name evidence="10" type="ORF">NEMVEDRAFT_v1g192985</name>
</gene>
<dbReference type="PhylomeDB" id="A7SSB1"/>
<keyword evidence="7" id="KW-1133">Transmembrane helix</keyword>
<dbReference type="OMA" id="WARCISE"/>
<evidence type="ECO:0000256" key="4">
    <source>
        <dbReference type="ARBA" id="ARBA00022801"/>
    </source>
</evidence>
<dbReference type="PRINTS" id="PR00786">
    <property type="entry name" value="NEPRILYSIN"/>
</dbReference>
<dbReference type="Pfam" id="PF05649">
    <property type="entry name" value="Peptidase_M13_N"/>
    <property type="match status" value="1"/>
</dbReference>
<evidence type="ECO:0000259" key="9">
    <source>
        <dbReference type="Pfam" id="PF05649"/>
    </source>
</evidence>
<keyword evidence="4" id="KW-0378">Hydrolase</keyword>
<feature type="domain" description="Peptidase M13 N-terminal" evidence="9">
    <location>
        <begin position="120"/>
        <end position="508"/>
    </location>
</feature>
<dbReference type="GO" id="GO:0004222">
    <property type="term" value="F:metalloendopeptidase activity"/>
    <property type="evidence" value="ECO:0000318"/>
    <property type="project" value="GO_Central"/>
</dbReference>
<dbReference type="InterPro" id="IPR024079">
    <property type="entry name" value="MetalloPept_cat_dom_sf"/>
</dbReference>
<feature type="domain" description="Peptidase M13 C-terminal" evidence="8">
    <location>
        <begin position="662"/>
        <end position="712"/>
    </location>
</feature>
<evidence type="ECO:0008006" key="12">
    <source>
        <dbReference type="Google" id="ProtNLM"/>
    </source>
</evidence>
<dbReference type="AlphaFoldDB" id="A7SSB1"/>
<dbReference type="PANTHER" id="PTHR11733">
    <property type="entry name" value="ZINC METALLOPROTEASE FAMILY M13 NEPRILYSIN-RELATED"/>
    <property type="match status" value="1"/>
</dbReference>
<dbReference type="PANTHER" id="PTHR11733:SF240">
    <property type="entry name" value="GH14155P-RELATED"/>
    <property type="match status" value="1"/>
</dbReference>
<dbReference type="InParanoid" id="A7SSB1"/>
<keyword evidence="6" id="KW-0482">Metalloprotease</keyword>
<feature type="transmembrane region" description="Helical" evidence="7">
    <location>
        <begin position="63"/>
        <end position="85"/>
    </location>
</feature>
<dbReference type="InterPro" id="IPR000718">
    <property type="entry name" value="Peptidase_M13"/>
</dbReference>
<protein>
    <recommendedName>
        <fullName evidence="12">Endothelin-converting enzyme 1</fullName>
    </recommendedName>
</protein>
<evidence type="ECO:0000259" key="8">
    <source>
        <dbReference type="Pfam" id="PF01431"/>
    </source>
</evidence>
<dbReference type="eggNOG" id="KOG3624">
    <property type="taxonomic scope" value="Eukaryota"/>
</dbReference>
<reference evidence="10 11" key="1">
    <citation type="journal article" date="2007" name="Science">
        <title>Sea anemone genome reveals ancestral eumetazoan gene repertoire and genomic organization.</title>
        <authorList>
            <person name="Putnam N.H."/>
            <person name="Srivastava M."/>
            <person name="Hellsten U."/>
            <person name="Dirks B."/>
            <person name="Chapman J."/>
            <person name="Salamov A."/>
            <person name="Terry A."/>
            <person name="Shapiro H."/>
            <person name="Lindquist E."/>
            <person name="Kapitonov V.V."/>
            <person name="Jurka J."/>
            <person name="Genikhovich G."/>
            <person name="Grigoriev I.V."/>
            <person name="Lucas S.M."/>
            <person name="Steele R.E."/>
            <person name="Finnerty J.R."/>
            <person name="Technau U."/>
            <person name="Martindale M.Q."/>
            <person name="Rokhsar D.S."/>
        </authorList>
    </citation>
    <scope>NUCLEOTIDE SEQUENCE [LARGE SCALE GENOMIC DNA]</scope>
    <source>
        <strain evidence="11">CH2 X CH6</strain>
    </source>
</reference>
<evidence type="ECO:0000256" key="7">
    <source>
        <dbReference type="SAM" id="Phobius"/>
    </source>
</evidence>
<evidence type="ECO:0000256" key="2">
    <source>
        <dbReference type="ARBA" id="ARBA00022670"/>
    </source>
</evidence>
<dbReference type="Pfam" id="PF01431">
    <property type="entry name" value="Peptidase_M13"/>
    <property type="match status" value="2"/>
</dbReference>
<name>A7SSB1_NEMVE</name>
<comment type="cofactor">
    <cofactor evidence="1">
        <name>Zn(2+)</name>
        <dbReference type="ChEBI" id="CHEBI:29105"/>
    </cofactor>
</comment>
<sequence length="714" mass="80524">MSNQDSSEVTHEPLLRYDDDDSFAAFGGNTAIAGDADSLEGHVITVIRPSNNNSLHRLVRKPLFWSVIAVVFLLLACVVLSVLLAKSHHKVSQQQRVCLSAGCLDAAHYMLHAVDNKSEPCNDFFQYACGGWMKNNPIPSSEAFWGTFSWLWKKNQATIKRLLTDDSIKNSTSKAVRAARTFYDACMNLDEINNRGSKPLLELIDKIGGWSLSDSWDSSKFVFAETLKRVQIQYNTPVFFNFDVDADDKDSSSNIIKLDQAGIGIERSYYLLNETSEELTAYLEYMTRVGVLLGGKDETTVRDKMREVLRLEIQLAQIFIPPDNRSQIDQLYTKITVKELISLCPKIPWMDFFSSAFSGVAVIKESESVVVMATEYLRALSAVISGANQTVLNDYMVWHVVEHFAPSLSSPFRDAHQALRQVLDGASKAEDLWARCISETDEAVGMALGKLFIKETFEGSSKTQATEMIDAIRAAFKRRLPYLDWMDEKTRLAAIDKADAVVDMIGYPSFIESDAELDSRYKEFTEVEYFANQLAEVKFSYKKNIGELRKPVDKNKWLMTPQTVNAYYSPSRNQIVFPAGILQAPYFDKRSPKFVNYGSIGAAVGHELVHGFDNSGRMYDKRGNYGTPWWTQKAVDGFKVKADCLIKQYNQFNYYGKNGASIRPEKAIAMLDTDPHSPNKFRVLGTLSNLKEFARAWKCPLGSPMNPVKKCVIW</sequence>
<accession>A7SSB1</accession>